<reference evidence="6" key="1">
    <citation type="journal article" date="2014" name="Microb. Cell Fact.">
        <title>Exploiting Issatchenkia orientalis SD108 for succinic acid production.</title>
        <authorList>
            <person name="Xiao H."/>
            <person name="Shao Z."/>
            <person name="Jiang Y."/>
            <person name="Dole S."/>
            <person name="Zhao H."/>
        </authorList>
    </citation>
    <scope>NUCLEOTIDE SEQUENCE [LARGE SCALE GENOMIC DNA]</scope>
    <source>
        <strain evidence="6">SD108</strain>
    </source>
</reference>
<organism evidence="5 6">
    <name type="scientific">Pichia kudriavzevii</name>
    <name type="common">Yeast</name>
    <name type="synonym">Issatchenkia orientalis</name>
    <dbReference type="NCBI Taxonomy" id="4909"/>
    <lineage>
        <taxon>Eukaryota</taxon>
        <taxon>Fungi</taxon>
        <taxon>Dikarya</taxon>
        <taxon>Ascomycota</taxon>
        <taxon>Saccharomycotina</taxon>
        <taxon>Pichiomycetes</taxon>
        <taxon>Pichiales</taxon>
        <taxon>Pichiaceae</taxon>
        <taxon>Pichia</taxon>
    </lineage>
</organism>
<evidence type="ECO:0000256" key="1">
    <source>
        <dbReference type="ARBA" id="ARBA00009063"/>
    </source>
</evidence>
<dbReference type="InterPro" id="IPR045242">
    <property type="entry name" value="Syntaxin"/>
</dbReference>
<dbReference type="SUPFAM" id="SSF47661">
    <property type="entry name" value="t-snare proteins"/>
    <property type="match status" value="1"/>
</dbReference>
<dbReference type="InterPro" id="IPR010989">
    <property type="entry name" value="SNARE"/>
</dbReference>
<dbReference type="GO" id="GO:0006886">
    <property type="term" value="P:intracellular protein transport"/>
    <property type="evidence" value="ECO:0007669"/>
    <property type="project" value="InterPro"/>
</dbReference>
<evidence type="ECO:0000256" key="3">
    <source>
        <dbReference type="SAM" id="Phobius"/>
    </source>
</evidence>
<dbReference type="GO" id="GO:0000149">
    <property type="term" value="F:SNARE binding"/>
    <property type="evidence" value="ECO:0007669"/>
    <property type="project" value="TreeGrafter"/>
</dbReference>
<dbReference type="VEuPathDB" id="FungiDB:C5L36_0E00860"/>
<sequence>MSFATPKKRKDEWDAVSALESGPLASNDVEAVVERLRTGIQQQMLRVSNITKAEKNLGTERDSATARELVDGYLQDCERIHRLLMQGESYLRGLIGTTGDGGTGKLNLVTIDRLSEQIQNAQKAYVDVHRSYEAKKMSRSVQEKYELFQRERENLKNLETDKTPLLSGKHNNAIYLDTPHGEGQMQMQVKVQTPEQVRNDEISESTLQLHADLIQQRDNAITSISKGVQDINKMFKDLDAIVNQQGEQIDSIENNMMSIANNNQLATRELVKAEDYQRRKGKCTCILLLVLVVILIIVLLVLS</sequence>
<dbReference type="Gene3D" id="1.20.5.110">
    <property type="match status" value="1"/>
</dbReference>
<dbReference type="GO" id="GO:0005484">
    <property type="term" value="F:SNAP receptor activity"/>
    <property type="evidence" value="ECO:0007669"/>
    <property type="project" value="InterPro"/>
</dbReference>
<dbReference type="Proteomes" id="UP000029867">
    <property type="component" value="Unassembled WGS sequence"/>
</dbReference>
<evidence type="ECO:0000256" key="2">
    <source>
        <dbReference type="SAM" id="Coils"/>
    </source>
</evidence>
<keyword evidence="3" id="KW-0472">Membrane</keyword>
<dbReference type="PROSITE" id="PS50192">
    <property type="entry name" value="T_SNARE"/>
    <property type="match status" value="1"/>
</dbReference>
<dbReference type="GO" id="GO:0031201">
    <property type="term" value="C:SNARE complex"/>
    <property type="evidence" value="ECO:0007669"/>
    <property type="project" value="TreeGrafter"/>
</dbReference>
<protein>
    <recommendedName>
        <fullName evidence="4">t-SNARE coiled-coil homology domain-containing protein</fullName>
    </recommendedName>
</protein>
<dbReference type="PANTHER" id="PTHR19957">
    <property type="entry name" value="SYNTAXIN"/>
    <property type="match status" value="1"/>
</dbReference>
<dbReference type="AlphaFoldDB" id="A0A099P727"/>
<dbReference type="InterPro" id="IPR006011">
    <property type="entry name" value="Syntaxin_N"/>
</dbReference>
<proteinExistence type="inferred from homology"/>
<evidence type="ECO:0000259" key="4">
    <source>
        <dbReference type="PROSITE" id="PS50192"/>
    </source>
</evidence>
<comment type="caution">
    <text evidence="5">The sequence shown here is derived from an EMBL/GenBank/DDBJ whole genome shotgun (WGS) entry which is preliminary data.</text>
</comment>
<feature type="domain" description="T-SNARE coiled-coil homology" evidence="4">
    <location>
        <begin position="211"/>
        <end position="273"/>
    </location>
</feature>
<gene>
    <name evidence="5" type="ORF">JL09_g767</name>
</gene>
<dbReference type="InterPro" id="IPR006012">
    <property type="entry name" value="Syntaxin/epimorphin_CS"/>
</dbReference>
<dbReference type="eggNOG" id="KOG0811">
    <property type="taxonomic scope" value="Eukaryota"/>
</dbReference>
<dbReference type="GO" id="GO:0006896">
    <property type="term" value="P:Golgi to vacuole transport"/>
    <property type="evidence" value="ECO:0007669"/>
    <property type="project" value="TreeGrafter"/>
</dbReference>
<dbReference type="SMART" id="SM00397">
    <property type="entry name" value="t_SNARE"/>
    <property type="match status" value="1"/>
</dbReference>
<dbReference type="GO" id="GO:0006906">
    <property type="term" value="P:vesicle fusion"/>
    <property type="evidence" value="ECO:0007669"/>
    <property type="project" value="TreeGrafter"/>
</dbReference>
<dbReference type="Pfam" id="PF14523">
    <property type="entry name" value="Syntaxin_2"/>
    <property type="match status" value="1"/>
</dbReference>
<dbReference type="HOGENOM" id="CLU_059257_2_0_1"/>
<dbReference type="InterPro" id="IPR000727">
    <property type="entry name" value="T_SNARE_dom"/>
</dbReference>
<accession>A0A099P727</accession>
<keyword evidence="3" id="KW-0812">Transmembrane</keyword>
<name>A0A099P727_PICKU</name>
<comment type="similarity">
    <text evidence="1">Belongs to the syntaxin family.</text>
</comment>
<dbReference type="GO" id="GO:0012505">
    <property type="term" value="C:endomembrane system"/>
    <property type="evidence" value="ECO:0007669"/>
    <property type="project" value="TreeGrafter"/>
</dbReference>
<dbReference type="CDD" id="cd15840">
    <property type="entry name" value="SNARE_Qa"/>
    <property type="match status" value="1"/>
</dbReference>
<feature type="coiled-coil region" evidence="2">
    <location>
        <begin position="111"/>
        <end position="161"/>
    </location>
</feature>
<dbReference type="GO" id="GO:0048278">
    <property type="term" value="P:vesicle docking"/>
    <property type="evidence" value="ECO:0007669"/>
    <property type="project" value="TreeGrafter"/>
</dbReference>
<evidence type="ECO:0000313" key="5">
    <source>
        <dbReference type="EMBL" id="KGK40037.1"/>
    </source>
</evidence>
<dbReference type="Pfam" id="PF05739">
    <property type="entry name" value="SNARE"/>
    <property type="match status" value="1"/>
</dbReference>
<dbReference type="PANTHER" id="PTHR19957:SF38">
    <property type="entry name" value="LD27581P"/>
    <property type="match status" value="1"/>
</dbReference>
<keyword evidence="2" id="KW-0175">Coiled coil</keyword>
<keyword evidence="3" id="KW-1133">Transmembrane helix</keyword>
<feature type="transmembrane region" description="Helical" evidence="3">
    <location>
        <begin position="283"/>
        <end position="302"/>
    </location>
</feature>
<dbReference type="EMBL" id="JQFK01000004">
    <property type="protein sequence ID" value="KGK40037.1"/>
    <property type="molecule type" value="Genomic_DNA"/>
</dbReference>
<dbReference type="PROSITE" id="PS00914">
    <property type="entry name" value="SYNTAXIN"/>
    <property type="match status" value="1"/>
</dbReference>
<evidence type="ECO:0000313" key="6">
    <source>
        <dbReference type="Proteomes" id="UP000029867"/>
    </source>
</evidence>